<dbReference type="AlphaFoldDB" id="A0A420DQ52"/>
<dbReference type="Proteomes" id="UP000284407">
    <property type="component" value="Unassembled WGS sequence"/>
</dbReference>
<dbReference type="STRING" id="1443111.Z949_2857"/>
<feature type="transmembrane region" description="Helical" evidence="1">
    <location>
        <begin position="46"/>
        <end position="73"/>
    </location>
</feature>
<keyword evidence="3" id="KW-1185">Reference proteome</keyword>
<comment type="caution">
    <text evidence="2">The sequence shown here is derived from an EMBL/GenBank/DDBJ whole genome shotgun (WGS) entry which is preliminary data.</text>
</comment>
<keyword evidence="1" id="KW-1133">Transmembrane helix</keyword>
<keyword evidence="1" id="KW-0472">Membrane</keyword>
<proteinExistence type="predicted"/>
<evidence type="ECO:0000313" key="2">
    <source>
        <dbReference type="EMBL" id="RKE96308.1"/>
    </source>
</evidence>
<gene>
    <name evidence="2" type="ORF">C8N30_0866</name>
</gene>
<sequence length="76" mass="8729">MNADTLILPFSITAFVYLIVTLQVQGGLPPLYRRFDVVHEKDLIKILPAVFSLIFMMLFAVTGMRLFLFAFGWCTR</sequence>
<evidence type="ECO:0000256" key="1">
    <source>
        <dbReference type="SAM" id="Phobius"/>
    </source>
</evidence>
<reference evidence="2 3" key="1">
    <citation type="submission" date="2018-09" db="EMBL/GenBank/DDBJ databases">
        <title>Genomic Encyclopedia of Archaeal and Bacterial Type Strains, Phase II (KMG-II): from individual species to whole genera.</title>
        <authorList>
            <person name="Goeker M."/>
        </authorList>
    </citation>
    <scope>NUCLEOTIDE SEQUENCE [LARGE SCALE GENOMIC DNA]</scope>
    <source>
        <strain evidence="2 3">DSM 11458</strain>
    </source>
</reference>
<feature type="transmembrane region" description="Helical" evidence="1">
    <location>
        <begin position="6"/>
        <end position="25"/>
    </location>
</feature>
<accession>A0A420DQ52</accession>
<dbReference type="EMBL" id="RAQK01000001">
    <property type="protein sequence ID" value="RKE96308.1"/>
    <property type="molecule type" value="Genomic_DNA"/>
</dbReference>
<dbReference type="RefSeq" id="WP_025063254.1">
    <property type="nucleotide sequence ID" value="NZ_RAQK01000001.1"/>
</dbReference>
<organism evidence="2 3">
    <name type="scientific">Sulfitobacter guttiformis</name>
    <dbReference type="NCBI Taxonomy" id="74349"/>
    <lineage>
        <taxon>Bacteria</taxon>
        <taxon>Pseudomonadati</taxon>
        <taxon>Pseudomonadota</taxon>
        <taxon>Alphaproteobacteria</taxon>
        <taxon>Rhodobacterales</taxon>
        <taxon>Roseobacteraceae</taxon>
        <taxon>Sulfitobacter</taxon>
    </lineage>
</organism>
<keyword evidence="1" id="KW-0812">Transmembrane</keyword>
<evidence type="ECO:0000313" key="3">
    <source>
        <dbReference type="Proteomes" id="UP000284407"/>
    </source>
</evidence>
<protein>
    <submittedName>
        <fullName evidence="2">Uncharacterized protein</fullName>
    </submittedName>
</protein>
<name>A0A420DQ52_9RHOB</name>